<proteinExistence type="predicted"/>
<evidence type="ECO:0000313" key="2">
    <source>
        <dbReference type="EMBL" id="VCW83958.1"/>
    </source>
</evidence>
<sequence length="136" mass="14246">MRRDAALPAPATGRAQTCSRAAGQTRVLASGRSDGGQVEARSAGTRARRDRRRRRPRGRALGSGGWKVPQTLPFSSPAPAGGQAGRGGQWPAQVWPASPGGLPCCRSRGPACLAQLAWHHFLDTPTPREAASPPPP</sequence>
<dbReference type="Proteomes" id="UP000269945">
    <property type="component" value="Unassembled WGS sequence"/>
</dbReference>
<reference evidence="2 3" key="1">
    <citation type="submission" date="2018-10" db="EMBL/GenBank/DDBJ databases">
        <authorList>
            <person name="Ekblom R."/>
            <person name="Jareborg N."/>
        </authorList>
    </citation>
    <scope>NUCLEOTIDE SEQUENCE [LARGE SCALE GENOMIC DNA]</scope>
    <source>
        <tissue evidence="2">Muscle</tissue>
    </source>
</reference>
<keyword evidence="3" id="KW-1185">Reference proteome</keyword>
<evidence type="ECO:0000256" key="1">
    <source>
        <dbReference type="SAM" id="MobiDB-lite"/>
    </source>
</evidence>
<feature type="compositionally biased region" description="Basic residues" evidence="1">
    <location>
        <begin position="46"/>
        <end position="58"/>
    </location>
</feature>
<comment type="caution">
    <text evidence="2">The sequence shown here is derived from an EMBL/GenBank/DDBJ whole genome shotgun (WGS) entry which is preliminary data.</text>
</comment>
<name>A0A9X9LRK4_GULGU</name>
<dbReference type="AlphaFoldDB" id="A0A9X9LRK4"/>
<organism evidence="2 3">
    <name type="scientific">Gulo gulo</name>
    <name type="common">Wolverine</name>
    <name type="synonym">Gluton</name>
    <dbReference type="NCBI Taxonomy" id="48420"/>
    <lineage>
        <taxon>Eukaryota</taxon>
        <taxon>Metazoa</taxon>
        <taxon>Chordata</taxon>
        <taxon>Craniata</taxon>
        <taxon>Vertebrata</taxon>
        <taxon>Euteleostomi</taxon>
        <taxon>Mammalia</taxon>
        <taxon>Eutheria</taxon>
        <taxon>Laurasiatheria</taxon>
        <taxon>Carnivora</taxon>
        <taxon>Caniformia</taxon>
        <taxon>Musteloidea</taxon>
        <taxon>Mustelidae</taxon>
        <taxon>Guloninae</taxon>
        <taxon>Gulo</taxon>
    </lineage>
</organism>
<dbReference type="EMBL" id="CYRY02013257">
    <property type="protein sequence ID" value="VCW83958.1"/>
    <property type="molecule type" value="Genomic_DNA"/>
</dbReference>
<feature type="region of interest" description="Disordered" evidence="1">
    <location>
        <begin position="1"/>
        <end position="94"/>
    </location>
</feature>
<gene>
    <name evidence="2" type="ORF">BN2614_LOCUS2</name>
</gene>
<protein>
    <submittedName>
        <fullName evidence="2">Uncharacterized protein</fullName>
    </submittedName>
</protein>
<accession>A0A9X9LRK4</accession>
<evidence type="ECO:0000313" key="3">
    <source>
        <dbReference type="Proteomes" id="UP000269945"/>
    </source>
</evidence>
<feature type="non-terminal residue" evidence="2">
    <location>
        <position position="136"/>
    </location>
</feature>